<sequence length="349" mass="38273">MSASRHVTIAGLLLVAGLPSTASLASVVASRGVVSRLRVVPSSDDVPPGSYSWGSVPSELAGKLESAEMTVTYGLNSTTAHFYFLANKKSEYFHSEFYELRANSYTKRIFRYGIVKCYYFARNVGKRLRRLLLLESGLIGEHALLCTRKTSTRSNPELVLYLDAVRGVRKKYDQLNMPVDLNFTGNQKTTGASAPPRGPHESDDGPPTKAVETSAGGCKTMKDGNYLNLSAILNLETRHDGRQRAMLTSHDGNERFSTLENVLVVPAEDYLTTGCCELENTGIFICPTGADDLLLRAPGVELELVYADSNGSAFAMFEWPNMLTFSWSLIHVNHPVLFNCVIVDESNSA</sequence>
<feature type="chain" id="PRO_5029503368" evidence="2">
    <location>
        <begin position="25"/>
        <end position="349"/>
    </location>
</feature>
<evidence type="ECO:0000313" key="3">
    <source>
        <dbReference type="EMBL" id="KAF4749931.1"/>
    </source>
</evidence>
<name>A0A7J6TZG9_PEROL</name>
<dbReference type="EMBL" id="JABANM010003992">
    <property type="protein sequence ID" value="KAF4749931.1"/>
    <property type="molecule type" value="Genomic_DNA"/>
</dbReference>
<organism evidence="3 4">
    <name type="scientific">Perkinsus olseni</name>
    <name type="common">Perkinsus atlanticus</name>
    <dbReference type="NCBI Taxonomy" id="32597"/>
    <lineage>
        <taxon>Eukaryota</taxon>
        <taxon>Sar</taxon>
        <taxon>Alveolata</taxon>
        <taxon>Perkinsozoa</taxon>
        <taxon>Perkinsea</taxon>
        <taxon>Perkinsida</taxon>
        <taxon>Perkinsidae</taxon>
        <taxon>Perkinsus</taxon>
    </lineage>
</organism>
<accession>A0A7J6TZG9</accession>
<feature type="region of interest" description="Disordered" evidence="1">
    <location>
        <begin position="183"/>
        <end position="215"/>
    </location>
</feature>
<keyword evidence="2" id="KW-0732">Signal</keyword>
<reference evidence="3 4" key="1">
    <citation type="submission" date="2020-04" db="EMBL/GenBank/DDBJ databases">
        <title>Perkinsus olseni comparative genomics.</title>
        <authorList>
            <person name="Bogema D.R."/>
        </authorList>
    </citation>
    <scope>NUCLEOTIDE SEQUENCE [LARGE SCALE GENOMIC DNA]</scope>
    <source>
        <strain evidence="3">ATCC PRA-205</strain>
    </source>
</reference>
<gene>
    <name evidence="3" type="ORF">FOZ62_027810</name>
</gene>
<protein>
    <submittedName>
        <fullName evidence="3">Uncharacterized protein</fullName>
    </submittedName>
</protein>
<comment type="caution">
    <text evidence="3">The sequence shown here is derived from an EMBL/GenBank/DDBJ whole genome shotgun (WGS) entry which is preliminary data.</text>
</comment>
<evidence type="ECO:0000256" key="2">
    <source>
        <dbReference type="SAM" id="SignalP"/>
    </source>
</evidence>
<dbReference type="Proteomes" id="UP000574390">
    <property type="component" value="Unassembled WGS sequence"/>
</dbReference>
<evidence type="ECO:0000313" key="4">
    <source>
        <dbReference type="Proteomes" id="UP000574390"/>
    </source>
</evidence>
<dbReference type="AlphaFoldDB" id="A0A7J6TZG9"/>
<evidence type="ECO:0000256" key="1">
    <source>
        <dbReference type="SAM" id="MobiDB-lite"/>
    </source>
</evidence>
<proteinExistence type="predicted"/>
<feature type="signal peptide" evidence="2">
    <location>
        <begin position="1"/>
        <end position="24"/>
    </location>
</feature>
<feature type="compositionally biased region" description="Polar residues" evidence="1">
    <location>
        <begin position="183"/>
        <end position="192"/>
    </location>
</feature>